<accession>R7TYN4</accession>
<evidence type="ECO:0000313" key="2">
    <source>
        <dbReference type="EnsemblMetazoa" id="CapteP212466"/>
    </source>
</evidence>
<evidence type="ECO:0000313" key="1">
    <source>
        <dbReference type="EMBL" id="ELT99033.1"/>
    </source>
</evidence>
<keyword evidence="3" id="KW-1185">Reference proteome</keyword>
<dbReference type="OrthoDB" id="6512871at2759"/>
<protein>
    <submittedName>
        <fullName evidence="1 2">Uncharacterized protein</fullName>
    </submittedName>
</protein>
<reference evidence="1 3" key="2">
    <citation type="journal article" date="2013" name="Nature">
        <title>Insights into bilaterian evolution from three spiralian genomes.</title>
        <authorList>
            <person name="Simakov O."/>
            <person name="Marletaz F."/>
            <person name="Cho S.J."/>
            <person name="Edsinger-Gonzales E."/>
            <person name="Havlak P."/>
            <person name="Hellsten U."/>
            <person name="Kuo D.H."/>
            <person name="Larsson T."/>
            <person name="Lv J."/>
            <person name="Arendt D."/>
            <person name="Savage R."/>
            <person name="Osoegawa K."/>
            <person name="de Jong P."/>
            <person name="Grimwood J."/>
            <person name="Chapman J.A."/>
            <person name="Shapiro H."/>
            <person name="Aerts A."/>
            <person name="Otillar R.P."/>
            <person name="Terry A.Y."/>
            <person name="Boore J.L."/>
            <person name="Grigoriev I.V."/>
            <person name="Lindberg D.R."/>
            <person name="Seaver E.C."/>
            <person name="Weisblat D.A."/>
            <person name="Putnam N.H."/>
            <person name="Rokhsar D.S."/>
        </authorList>
    </citation>
    <scope>NUCLEOTIDE SEQUENCE</scope>
    <source>
        <strain evidence="1 3">I ESC-2004</strain>
    </source>
</reference>
<proteinExistence type="predicted"/>
<dbReference type="Proteomes" id="UP000014760">
    <property type="component" value="Unassembled WGS sequence"/>
</dbReference>
<reference evidence="3" key="1">
    <citation type="submission" date="2012-12" db="EMBL/GenBank/DDBJ databases">
        <authorList>
            <person name="Hellsten U."/>
            <person name="Grimwood J."/>
            <person name="Chapman J.A."/>
            <person name="Shapiro H."/>
            <person name="Aerts A."/>
            <person name="Otillar R.P."/>
            <person name="Terry A.Y."/>
            <person name="Boore J.L."/>
            <person name="Simakov O."/>
            <person name="Marletaz F."/>
            <person name="Cho S.-J."/>
            <person name="Edsinger-Gonzales E."/>
            <person name="Havlak P."/>
            <person name="Kuo D.-H."/>
            <person name="Larsson T."/>
            <person name="Lv J."/>
            <person name="Arendt D."/>
            <person name="Savage R."/>
            <person name="Osoegawa K."/>
            <person name="de Jong P."/>
            <person name="Lindberg D.R."/>
            <person name="Seaver E.C."/>
            <person name="Weisblat D.A."/>
            <person name="Putnam N.H."/>
            <person name="Grigoriev I.V."/>
            <person name="Rokhsar D.S."/>
        </authorList>
    </citation>
    <scope>NUCLEOTIDE SEQUENCE</scope>
    <source>
        <strain evidence="3">I ESC-2004</strain>
    </source>
</reference>
<dbReference type="EMBL" id="KB307289">
    <property type="protein sequence ID" value="ELT99033.1"/>
    <property type="molecule type" value="Genomic_DNA"/>
</dbReference>
<sequence length="148" mass="16766">METENLPLEVTALWDGTALPESEKTALNHVAGYCVHSVTARQDPCAQCKDATLVNGELRAYRPGSLIQVSSDVFQMFNTLEVTFRGLLGSIFCGKTTRTEVIAACRQAVKHIKLPDCHDIKFRLISKYINARFHFYCKMKNEELKKKR</sequence>
<organism evidence="1">
    <name type="scientific">Capitella teleta</name>
    <name type="common">Polychaete worm</name>
    <dbReference type="NCBI Taxonomy" id="283909"/>
    <lineage>
        <taxon>Eukaryota</taxon>
        <taxon>Metazoa</taxon>
        <taxon>Spiralia</taxon>
        <taxon>Lophotrochozoa</taxon>
        <taxon>Annelida</taxon>
        <taxon>Polychaeta</taxon>
        <taxon>Sedentaria</taxon>
        <taxon>Scolecida</taxon>
        <taxon>Capitellidae</taxon>
        <taxon>Capitella</taxon>
    </lineage>
</organism>
<dbReference type="HOGENOM" id="CLU_1760529_0_0_1"/>
<reference evidence="2" key="3">
    <citation type="submission" date="2015-06" db="UniProtKB">
        <authorList>
            <consortium name="EnsemblMetazoa"/>
        </authorList>
    </citation>
    <scope>IDENTIFICATION</scope>
</reference>
<dbReference type="EnsemblMetazoa" id="CapteT212466">
    <property type="protein sequence ID" value="CapteP212466"/>
    <property type="gene ID" value="CapteG212466"/>
</dbReference>
<evidence type="ECO:0000313" key="3">
    <source>
        <dbReference type="Proteomes" id="UP000014760"/>
    </source>
</evidence>
<name>R7TYN4_CAPTE</name>
<dbReference type="AlphaFoldDB" id="R7TYN4"/>
<dbReference type="EMBL" id="AMQN01010204">
    <property type="status" value="NOT_ANNOTATED_CDS"/>
    <property type="molecule type" value="Genomic_DNA"/>
</dbReference>
<gene>
    <name evidence="1" type="ORF">CAPTEDRAFT_212466</name>
</gene>